<gene>
    <name evidence="7" type="ORF">EBQ24_10760</name>
</gene>
<dbReference type="Pfam" id="PF00590">
    <property type="entry name" value="TP_methylase"/>
    <property type="match status" value="1"/>
</dbReference>
<dbReference type="InterPro" id="IPR000878">
    <property type="entry name" value="4pyrrol_Mease"/>
</dbReference>
<feature type="domain" description="Tetrapyrrole methylase" evidence="6">
    <location>
        <begin position="15"/>
        <end position="250"/>
    </location>
</feature>
<organism evidence="7 8">
    <name type="scientific">Allofranklinella schreckenbergeri</name>
    <dbReference type="NCBI Taxonomy" id="1076744"/>
    <lineage>
        <taxon>Bacteria</taxon>
        <taxon>Pseudomonadati</taxon>
        <taxon>Pseudomonadota</taxon>
        <taxon>Betaproteobacteria</taxon>
        <taxon>Burkholderiales</taxon>
        <taxon>Comamonadaceae</taxon>
        <taxon>Allofranklinella</taxon>
    </lineage>
</organism>
<keyword evidence="3 7" id="KW-0489">Methyltransferase</keyword>
<keyword evidence="2" id="KW-0169">Cobalamin biosynthesis</keyword>
<dbReference type="EC" id="2.1.1.152" evidence="7"/>
<dbReference type="Proteomes" id="UP000281171">
    <property type="component" value="Unassembled WGS sequence"/>
</dbReference>
<evidence type="ECO:0000256" key="5">
    <source>
        <dbReference type="ARBA" id="ARBA00022691"/>
    </source>
</evidence>
<dbReference type="PANTHER" id="PTHR43467:SF1">
    <property type="entry name" value="PRECORRIN-6A SYNTHASE [DEACETYLATING]"/>
    <property type="match status" value="1"/>
</dbReference>
<dbReference type="InterPro" id="IPR014777">
    <property type="entry name" value="4pyrrole_Mease_sub1"/>
</dbReference>
<comment type="pathway">
    <text evidence="1">Cofactor biosynthesis; adenosylcobalamin biosynthesis.</text>
</comment>
<dbReference type="PIRSF" id="PIRSF036525">
    <property type="entry name" value="CobF"/>
    <property type="match status" value="1"/>
</dbReference>
<name>A0A3M6QWJ2_9BURK</name>
<evidence type="ECO:0000259" key="6">
    <source>
        <dbReference type="Pfam" id="PF00590"/>
    </source>
</evidence>
<evidence type="ECO:0000313" key="8">
    <source>
        <dbReference type="Proteomes" id="UP000281171"/>
    </source>
</evidence>
<dbReference type="InterPro" id="IPR014776">
    <property type="entry name" value="4pyrrole_Mease_sub2"/>
</dbReference>
<dbReference type="PANTHER" id="PTHR43467">
    <property type="entry name" value="COBALT-PRECORRIN-2 C(20)-METHYLTRANSFERASE"/>
    <property type="match status" value="1"/>
</dbReference>
<keyword evidence="4 7" id="KW-0808">Transferase</keyword>
<dbReference type="RefSeq" id="WP_122248865.1">
    <property type="nucleotide sequence ID" value="NZ_RDQK01000028.1"/>
</dbReference>
<evidence type="ECO:0000256" key="1">
    <source>
        <dbReference type="ARBA" id="ARBA00004953"/>
    </source>
</evidence>
<dbReference type="GO" id="GO:0043819">
    <property type="term" value="F:precorrin-6A synthase (deacetylating) activity"/>
    <property type="evidence" value="ECO:0007669"/>
    <property type="project" value="UniProtKB-EC"/>
</dbReference>
<evidence type="ECO:0000313" key="7">
    <source>
        <dbReference type="EMBL" id="RMX06959.1"/>
    </source>
</evidence>
<dbReference type="NCBIfam" id="TIGR02434">
    <property type="entry name" value="CobF"/>
    <property type="match status" value="1"/>
</dbReference>
<comment type="caution">
    <text evidence="7">The sequence shown here is derived from an EMBL/GenBank/DDBJ whole genome shotgun (WGS) entry which is preliminary data.</text>
</comment>
<sequence length="285" mass="30334">MPNTPPLPALPPLELTLIGIGAGNPAHLTGEAAAAMRAADLILLPHKGEEKAELAALRQGLCDAVLKDAVLQNSARPHLAGFDMPVRRSAGEDYLNQVDEWHAAIAGRWQATIAAAWAAMRAENAAATSPSAATPLAVALLVWGDPALYDSTLRIAARLHPAPQRVRVVPGITAMQALAAAHAIAFNAIGQPFTVTTGRQLREQGWPSGVDTAIVMLDGQCSFTALPPALAQTLHIWWGAYLGMPQQILDSGPLLQAGPRIQQARAQARQQHGWIMDTYLLRRTP</sequence>
<evidence type="ECO:0000256" key="2">
    <source>
        <dbReference type="ARBA" id="ARBA00022573"/>
    </source>
</evidence>
<dbReference type="GO" id="GO:0009236">
    <property type="term" value="P:cobalamin biosynthetic process"/>
    <property type="evidence" value="ECO:0007669"/>
    <property type="project" value="UniProtKB-KW"/>
</dbReference>
<dbReference type="SUPFAM" id="SSF53790">
    <property type="entry name" value="Tetrapyrrole methylase"/>
    <property type="match status" value="1"/>
</dbReference>
<dbReference type="Gene3D" id="3.40.1010.10">
    <property type="entry name" value="Cobalt-precorrin-4 Transmethylase, Domain 1"/>
    <property type="match status" value="1"/>
</dbReference>
<dbReference type="Gene3D" id="3.30.950.10">
    <property type="entry name" value="Methyltransferase, Cobalt-precorrin-4 Transmethylase, Domain 2"/>
    <property type="match status" value="1"/>
</dbReference>
<protein>
    <submittedName>
        <fullName evidence="7">Precorrin-6A synthase (Deacetylating)</fullName>
        <ecNumber evidence="7">2.1.1.152</ecNumber>
    </submittedName>
</protein>
<dbReference type="InterPro" id="IPR035996">
    <property type="entry name" value="4pyrrol_Methylase_sf"/>
</dbReference>
<accession>A0A3M6QWJ2</accession>
<proteinExistence type="predicted"/>
<dbReference type="InterPro" id="IPR012797">
    <property type="entry name" value="CobF"/>
</dbReference>
<dbReference type="AlphaFoldDB" id="A0A3M6QWJ2"/>
<evidence type="ECO:0000256" key="3">
    <source>
        <dbReference type="ARBA" id="ARBA00022603"/>
    </source>
</evidence>
<keyword evidence="5" id="KW-0949">S-adenosyl-L-methionine</keyword>
<dbReference type="GO" id="GO:0032259">
    <property type="term" value="P:methylation"/>
    <property type="evidence" value="ECO:0007669"/>
    <property type="project" value="UniProtKB-KW"/>
</dbReference>
<reference evidence="7 8" key="1">
    <citation type="submission" date="2018-10" db="EMBL/GenBank/DDBJ databases">
        <title>Comamonadaceae CDC group NO-1 genome sequencing and assembly.</title>
        <authorList>
            <person name="Bernier A.-M."/>
            <person name="Bernard K."/>
        </authorList>
    </citation>
    <scope>NUCLEOTIDE SEQUENCE [LARGE SCALE GENOMIC DNA]</scope>
    <source>
        <strain evidence="7 8">NML180581</strain>
    </source>
</reference>
<dbReference type="EMBL" id="RDQK01000028">
    <property type="protein sequence ID" value="RMX06959.1"/>
    <property type="molecule type" value="Genomic_DNA"/>
</dbReference>
<evidence type="ECO:0000256" key="4">
    <source>
        <dbReference type="ARBA" id="ARBA00022679"/>
    </source>
</evidence>